<dbReference type="RefSeq" id="WP_004095286.1">
    <property type="nucleotide sequence ID" value="NZ_AFGF01000083.1"/>
</dbReference>
<dbReference type="InterPro" id="IPR005900">
    <property type="entry name" value="6-phosphogluconolactonase_DevB"/>
</dbReference>
<evidence type="ECO:0000256" key="1">
    <source>
        <dbReference type="ARBA" id="ARBA00000832"/>
    </source>
</evidence>
<evidence type="ECO:0000256" key="7">
    <source>
        <dbReference type="RuleBase" id="RU365095"/>
    </source>
</evidence>
<dbReference type="CDD" id="cd01400">
    <property type="entry name" value="6PGL"/>
    <property type="match status" value="1"/>
</dbReference>
<dbReference type="InterPro" id="IPR039104">
    <property type="entry name" value="6PGL"/>
</dbReference>
<dbReference type="Proteomes" id="UP000003240">
    <property type="component" value="Unassembled WGS sequence"/>
</dbReference>
<accession>F7NJ55</accession>
<evidence type="ECO:0000313" key="10">
    <source>
        <dbReference type="Proteomes" id="UP000003240"/>
    </source>
</evidence>
<protein>
    <recommendedName>
        <fullName evidence="6 7">6-phosphogluconolactonase</fullName>
        <shortName evidence="7">6PGL</shortName>
        <ecNumber evidence="5 7">3.1.1.31</ecNumber>
    </recommendedName>
</protein>
<dbReference type="Pfam" id="PF01182">
    <property type="entry name" value="Glucosamine_iso"/>
    <property type="match status" value="1"/>
</dbReference>
<organism evidence="9 10">
    <name type="scientific">Acetonema longum DSM 6540</name>
    <dbReference type="NCBI Taxonomy" id="1009370"/>
    <lineage>
        <taxon>Bacteria</taxon>
        <taxon>Bacillati</taxon>
        <taxon>Bacillota</taxon>
        <taxon>Negativicutes</taxon>
        <taxon>Acetonemataceae</taxon>
        <taxon>Acetonema</taxon>
    </lineage>
</organism>
<sequence length="243" mass="26908">MNYTVYQNLEDLSQVAAAAVSQAARRCVEDKGYFTLVLAGGNTPRTLYRILAEQESQIPWPRVYIFWGDERFVPPNHDDSNYRMAHQTLLSRVKIPSGQVYPVPTETATPEQAADAYEARIKTVMTQLDSPGLKWPVFDFILLGVGADGHTASLFPGDPSLNETRRWVCGARGPNGAPRVTLTLPVLNAARQVLFLATGADKQRVIGEILSPEAKNMPHYPAQRVRGDNAAWLLDREAAGKLY</sequence>
<dbReference type="GO" id="GO:0017057">
    <property type="term" value="F:6-phosphogluconolactonase activity"/>
    <property type="evidence" value="ECO:0007669"/>
    <property type="project" value="UniProtKB-UniRule"/>
</dbReference>
<dbReference type="eggNOG" id="COG0363">
    <property type="taxonomic scope" value="Bacteria"/>
</dbReference>
<evidence type="ECO:0000256" key="3">
    <source>
        <dbReference type="ARBA" id="ARBA00004961"/>
    </source>
</evidence>
<comment type="catalytic activity">
    <reaction evidence="1 7">
        <text>6-phospho-D-glucono-1,5-lactone + H2O = 6-phospho-D-gluconate + H(+)</text>
        <dbReference type="Rhea" id="RHEA:12556"/>
        <dbReference type="ChEBI" id="CHEBI:15377"/>
        <dbReference type="ChEBI" id="CHEBI:15378"/>
        <dbReference type="ChEBI" id="CHEBI:57955"/>
        <dbReference type="ChEBI" id="CHEBI:58759"/>
        <dbReference type="EC" id="3.1.1.31"/>
    </reaction>
</comment>
<evidence type="ECO:0000259" key="8">
    <source>
        <dbReference type="Pfam" id="PF01182"/>
    </source>
</evidence>
<evidence type="ECO:0000313" key="9">
    <source>
        <dbReference type="EMBL" id="EGO63945.1"/>
    </source>
</evidence>
<dbReference type="GO" id="GO:0006098">
    <property type="term" value="P:pentose-phosphate shunt"/>
    <property type="evidence" value="ECO:0007669"/>
    <property type="project" value="UniProtKB-UniPathway"/>
</dbReference>
<feature type="domain" description="Glucosamine/galactosamine-6-phosphate isomerase" evidence="8">
    <location>
        <begin position="9"/>
        <end position="227"/>
    </location>
</feature>
<comment type="caution">
    <text evidence="9">The sequence shown here is derived from an EMBL/GenBank/DDBJ whole genome shotgun (WGS) entry which is preliminary data.</text>
</comment>
<dbReference type="Gene3D" id="3.40.50.1360">
    <property type="match status" value="1"/>
</dbReference>
<dbReference type="UniPathway" id="UPA00115">
    <property type="reaction ID" value="UER00409"/>
</dbReference>
<keyword evidence="7" id="KW-0378">Hydrolase</keyword>
<evidence type="ECO:0000256" key="5">
    <source>
        <dbReference type="ARBA" id="ARBA00013198"/>
    </source>
</evidence>
<evidence type="ECO:0000256" key="4">
    <source>
        <dbReference type="ARBA" id="ARBA00010662"/>
    </source>
</evidence>
<dbReference type="STRING" id="1009370.ALO_10554"/>
<comment type="similarity">
    <text evidence="4 7">Belongs to the glucosamine/galactosamine-6-phosphate isomerase family. 6-phosphogluconolactonase subfamily.</text>
</comment>
<dbReference type="PANTHER" id="PTHR11054">
    <property type="entry name" value="6-PHOSPHOGLUCONOLACTONASE"/>
    <property type="match status" value="1"/>
</dbReference>
<keyword evidence="10" id="KW-1185">Reference proteome</keyword>
<dbReference type="EMBL" id="AFGF01000083">
    <property type="protein sequence ID" value="EGO63945.1"/>
    <property type="molecule type" value="Genomic_DNA"/>
</dbReference>
<comment type="function">
    <text evidence="2 7">Hydrolysis of 6-phosphogluconolactone to 6-phosphogluconate.</text>
</comment>
<dbReference type="InterPro" id="IPR006148">
    <property type="entry name" value="Glc/Gal-6P_isomerase"/>
</dbReference>
<dbReference type="SUPFAM" id="SSF100950">
    <property type="entry name" value="NagB/RpiA/CoA transferase-like"/>
    <property type="match status" value="1"/>
</dbReference>
<evidence type="ECO:0000256" key="2">
    <source>
        <dbReference type="ARBA" id="ARBA00002681"/>
    </source>
</evidence>
<dbReference type="PANTHER" id="PTHR11054:SF0">
    <property type="entry name" value="6-PHOSPHOGLUCONOLACTONASE"/>
    <property type="match status" value="1"/>
</dbReference>
<comment type="pathway">
    <text evidence="3 7">Carbohydrate degradation; pentose phosphate pathway; D-ribulose 5-phosphate from D-glucose 6-phosphate (oxidative stage): step 2/3.</text>
</comment>
<proteinExistence type="inferred from homology"/>
<dbReference type="AlphaFoldDB" id="F7NJ55"/>
<gene>
    <name evidence="7" type="primary">pgl</name>
    <name evidence="9" type="ORF">ALO_10554</name>
</gene>
<evidence type="ECO:0000256" key="6">
    <source>
        <dbReference type="ARBA" id="ARBA00020337"/>
    </source>
</evidence>
<reference evidence="9 10" key="1">
    <citation type="journal article" date="2011" name="EMBO J.">
        <title>Structural diversity of bacterial flagellar motors.</title>
        <authorList>
            <person name="Chen S."/>
            <person name="Beeby M."/>
            <person name="Murphy G.E."/>
            <person name="Leadbetter J.R."/>
            <person name="Hendrixson D.R."/>
            <person name="Briegel A."/>
            <person name="Li Z."/>
            <person name="Shi J."/>
            <person name="Tocheva E.I."/>
            <person name="Muller A."/>
            <person name="Dobro M.J."/>
            <person name="Jensen G.J."/>
        </authorList>
    </citation>
    <scope>NUCLEOTIDE SEQUENCE [LARGE SCALE GENOMIC DNA]</scope>
    <source>
        <strain evidence="9 10">DSM 6540</strain>
    </source>
</reference>
<name>F7NJ55_9FIRM</name>
<dbReference type="NCBIfam" id="TIGR01198">
    <property type="entry name" value="pgl"/>
    <property type="match status" value="1"/>
</dbReference>
<dbReference type="GO" id="GO:0005975">
    <property type="term" value="P:carbohydrate metabolic process"/>
    <property type="evidence" value="ECO:0007669"/>
    <property type="project" value="UniProtKB-UniRule"/>
</dbReference>
<dbReference type="EC" id="3.1.1.31" evidence="5 7"/>
<dbReference type="InterPro" id="IPR037171">
    <property type="entry name" value="NagB/RpiA_transferase-like"/>
</dbReference>